<evidence type="ECO:0000256" key="2">
    <source>
        <dbReference type="ARBA" id="ARBA00012629"/>
    </source>
</evidence>
<keyword evidence="4 10" id="KW-0489">Methyltransferase</keyword>
<feature type="compositionally biased region" description="Acidic residues" evidence="11">
    <location>
        <begin position="763"/>
        <end position="789"/>
    </location>
</feature>
<reference evidence="13 14" key="1">
    <citation type="submission" date="2024-11" db="EMBL/GenBank/DDBJ databases">
        <title>Chromosome-level genome assembly of the freshwater bivalve Anodonta woodiana.</title>
        <authorList>
            <person name="Chen X."/>
        </authorList>
    </citation>
    <scope>NUCLEOTIDE SEQUENCE [LARGE SCALE GENOMIC DNA]</scope>
    <source>
        <strain evidence="13">MN2024</strain>
        <tissue evidence="13">Gills</tissue>
    </source>
</reference>
<organism evidence="13 14">
    <name type="scientific">Sinanodonta woodiana</name>
    <name type="common">Chinese pond mussel</name>
    <name type="synonym">Anodonta woodiana</name>
    <dbReference type="NCBI Taxonomy" id="1069815"/>
    <lineage>
        <taxon>Eukaryota</taxon>
        <taxon>Metazoa</taxon>
        <taxon>Spiralia</taxon>
        <taxon>Lophotrochozoa</taxon>
        <taxon>Mollusca</taxon>
        <taxon>Bivalvia</taxon>
        <taxon>Autobranchia</taxon>
        <taxon>Heteroconchia</taxon>
        <taxon>Palaeoheterodonta</taxon>
        <taxon>Unionida</taxon>
        <taxon>Unionoidea</taxon>
        <taxon>Unionidae</taxon>
        <taxon>Unioninae</taxon>
        <taxon>Sinanodonta</taxon>
    </lineage>
</organism>
<dbReference type="Gene3D" id="3.40.50.150">
    <property type="entry name" value="Vaccinia Virus protein VP39"/>
    <property type="match status" value="1"/>
</dbReference>
<dbReference type="PRINTS" id="PR02008">
    <property type="entry name" value="RCMTFAMILY"/>
</dbReference>
<dbReference type="InterPro" id="IPR001678">
    <property type="entry name" value="MeTrfase_RsmB-F_NOP2_dom"/>
</dbReference>
<sequence length="789" mass="89870">MGRHRKRDRPHKLNRGHRQGRDNRDGGYKIKPLENAMFDKYYKCQGIVPEGEWELFHKTLKSSLPVTFRITGTRSQAQELLKIIKGQYFSNLVGTKVDGKLIEPKCLHWYPDELAWEVDLSRKEIRHNDALKRLHEFLISETESGNISRQEAVSMLPPLLMDIKPHHKILDMCAAPGSKTAQLIEYLHADESVHIPEGFVVANDMDNKRCYLMVHQVKRINSPCCIIVNHDARTLPNLLTSTQGNTKEFVLYDRVLCDVPCSGDGTMRKNPDIWHKWNPHHAMNLHKIQKKILQRGLELLAPGGKLVYSTCSFNPVENEAVIISVLNKCEDAVELEDVSDKLKGLKFQKGISSWKVMSRDGHCYEKKEDAPVSFQKQWDDSVYSPSVEEATKRHLERCVRVLPHMQNTGGFFIALLHKKEEVPWIKARRAQQAEKTKAEVIDDQVDTENQDAESAKITVDTTLPISSESEISKTDIDNKNGNDQANGNTVGDSEEAETGNKSSQKRELESEDNENSRDSPLSKKQKMQGYKEDPFLFLRKDDPLWPSIKNFFKISDGFSEEQFMFRCEGGKKRTLYFVSKEIRNLVIQNRDRVKFVNMGVKALGRSPSPLVPDCEFRIAQEGLPALIPFISGRKVRLTREDIVTVLSQENPFISKLGDQAQAESSKLDPGSTIFYFQPTPSDPEPTCDILFCGWRGKTSVRSFVGKNERSHYLRLCGVELADIQKKVAEMKAARQAEGSNENSDVLDLDQELKDNIKSSNVDDIVDENDVELKDDVDENIDEEKEMAKI</sequence>
<dbReference type="GO" id="GO:0030488">
    <property type="term" value="P:tRNA methylation"/>
    <property type="evidence" value="ECO:0007669"/>
    <property type="project" value="UniProtKB-ARBA"/>
</dbReference>
<keyword evidence="3" id="KW-0820">tRNA-binding</keyword>
<evidence type="ECO:0000256" key="11">
    <source>
        <dbReference type="SAM" id="MobiDB-lite"/>
    </source>
</evidence>
<evidence type="ECO:0000256" key="4">
    <source>
        <dbReference type="ARBA" id="ARBA00022603"/>
    </source>
</evidence>
<dbReference type="Pfam" id="PF25378">
    <property type="entry name" value="PUA_NSUN2"/>
    <property type="match status" value="1"/>
</dbReference>
<dbReference type="Proteomes" id="UP001634394">
    <property type="component" value="Unassembled WGS sequence"/>
</dbReference>
<evidence type="ECO:0000256" key="7">
    <source>
        <dbReference type="ARBA" id="ARBA00022694"/>
    </source>
</evidence>
<dbReference type="PANTHER" id="PTHR22808:SF1">
    <property type="entry name" value="RNA CYTOSINE-C(5)-METHYLTRANSFERASE NSUN2-RELATED"/>
    <property type="match status" value="1"/>
</dbReference>
<gene>
    <name evidence="13" type="ORF">ACJMK2_010684</name>
</gene>
<evidence type="ECO:0000259" key="12">
    <source>
        <dbReference type="PROSITE" id="PS51686"/>
    </source>
</evidence>
<feature type="binding site" evidence="10">
    <location>
        <position position="258"/>
    </location>
    <ligand>
        <name>S-adenosyl-L-methionine</name>
        <dbReference type="ChEBI" id="CHEBI:59789"/>
    </ligand>
</feature>
<feature type="binding site" evidence="10">
    <location>
        <position position="204"/>
    </location>
    <ligand>
        <name>S-adenosyl-L-methionine</name>
        <dbReference type="ChEBI" id="CHEBI:59789"/>
    </ligand>
</feature>
<accession>A0ABD3VG68</accession>
<evidence type="ECO:0000256" key="10">
    <source>
        <dbReference type="PROSITE-ProRule" id="PRU01023"/>
    </source>
</evidence>
<evidence type="ECO:0000256" key="5">
    <source>
        <dbReference type="ARBA" id="ARBA00022679"/>
    </source>
</evidence>
<dbReference type="AlphaFoldDB" id="A0ABD3VG68"/>
<keyword evidence="14" id="KW-1185">Reference proteome</keyword>
<feature type="binding site" evidence="10">
    <location>
        <begin position="173"/>
        <end position="179"/>
    </location>
    <ligand>
        <name>S-adenosyl-L-methionine</name>
        <dbReference type="ChEBI" id="CHEBI:59789"/>
    </ligand>
</feature>
<feature type="region of interest" description="Disordered" evidence="11">
    <location>
        <begin position="757"/>
        <end position="789"/>
    </location>
</feature>
<dbReference type="CDD" id="cd02440">
    <property type="entry name" value="AdoMet_MTases"/>
    <property type="match status" value="1"/>
</dbReference>
<feature type="compositionally biased region" description="Basic and acidic residues" evidence="11">
    <location>
        <begin position="19"/>
        <end position="29"/>
    </location>
</feature>
<feature type="region of interest" description="Disordered" evidence="11">
    <location>
        <begin position="433"/>
        <end position="528"/>
    </location>
</feature>
<dbReference type="InterPro" id="IPR029063">
    <property type="entry name" value="SAM-dependent_MTases_sf"/>
</dbReference>
<name>A0ABD3VG68_SINWO</name>
<dbReference type="GO" id="GO:0000049">
    <property type="term" value="F:tRNA binding"/>
    <property type="evidence" value="ECO:0007669"/>
    <property type="project" value="UniProtKB-KW"/>
</dbReference>
<dbReference type="Pfam" id="PF01189">
    <property type="entry name" value="Methyltr_RsmB-F"/>
    <property type="match status" value="1"/>
</dbReference>
<evidence type="ECO:0000256" key="1">
    <source>
        <dbReference type="ARBA" id="ARBA00004123"/>
    </source>
</evidence>
<keyword evidence="7" id="KW-0819">tRNA processing</keyword>
<dbReference type="InterPro" id="IPR023270">
    <property type="entry name" value="RCMT_NCL1"/>
</dbReference>
<feature type="compositionally biased region" description="Basic residues" evidence="11">
    <location>
        <begin position="1"/>
        <end position="18"/>
    </location>
</feature>
<dbReference type="PROSITE" id="PS51686">
    <property type="entry name" value="SAM_MT_RSMB_NOP"/>
    <property type="match status" value="1"/>
</dbReference>
<dbReference type="EC" id="2.1.1.203" evidence="2"/>
<comment type="similarity">
    <text evidence="10">Belongs to the class I-like SAM-binding methyltransferase superfamily. RsmB/NOP family.</text>
</comment>
<evidence type="ECO:0000313" key="13">
    <source>
        <dbReference type="EMBL" id="KAL3860582.1"/>
    </source>
</evidence>
<keyword evidence="5 10" id="KW-0808">Transferase</keyword>
<dbReference type="PRINTS" id="PR02011">
    <property type="entry name" value="RCMTNCL1"/>
</dbReference>
<dbReference type="Pfam" id="PF25376">
    <property type="entry name" value="Pre-PUA_NSUN2"/>
    <property type="match status" value="1"/>
</dbReference>
<dbReference type="InterPro" id="IPR049560">
    <property type="entry name" value="MeTrfase_RsmB-F_NOP2_cat"/>
</dbReference>
<feature type="domain" description="SAM-dependent MTase RsmB/NOP-type" evidence="12">
    <location>
        <begin position="56"/>
        <end position="419"/>
    </location>
</feature>
<dbReference type="InterPro" id="IPR057285">
    <property type="entry name" value="Pre-PUA_NSUN2"/>
</dbReference>
<feature type="compositionally biased region" description="Basic and acidic residues" evidence="11">
    <location>
        <begin position="470"/>
        <end position="480"/>
    </location>
</feature>
<feature type="active site" description="Nucleophile" evidence="10">
    <location>
        <position position="311"/>
    </location>
</feature>
<dbReference type="EMBL" id="JBJQND010000012">
    <property type="protein sequence ID" value="KAL3860582.1"/>
    <property type="molecule type" value="Genomic_DNA"/>
</dbReference>
<evidence type="ECO:0000256" key="9">
    <source>
        <dbReference type="ARBA" id="ARBA00023242"/>
    </source>
</evidence>
<evidence type="ECO:0000256" key="6">
    <source>
        <dbReference type="ARBA" id="ARBA00022691"/>
    </source>
</evidence>
<dbReference type="GO" id="GO:0005634">
    <property type="term" value="C:nucleus"/>
    <property type="evidence" value="ECO:0007669"/>
    <property type="project" value="UniProtKB-SubCell"/>
</dbReference>
<keyword evidence="6 10" id="KW-0949">S-adenosyl-L-methionine</keyword>
<dbReference type="GO" id="GO:0008168">
    <property type="term" value="F:methyltransferase activity"/>
    <property type="evidence" value="ECO:0007669"/>
    <property type="project" value="UniProtKB-KW"/>
</dbReference>
<protein>
    <recommendedName>
        <fullName evidence="2">tRNA (cytosine(34)-C(5))-methyltransferase</fullName>
        <ecNumber evidence="2">2.1.1.203</ecNumber>
    </recommendedName>
</protein>
<keyword evidence="9" id="KW-0539">Nucleus</keyword>
<comment type="subcellular location">
    <subcellularLocation>
        <location evidence="1">Nucleus</location>
    </subcellularLocation>
</comment>
<feature type="compositionally biased region" description="Basic and acidic residues" evidence="11">
    <location>
        <begin position="504"/>
        <end position="521"/>
    </location>
</feature>
<comment type="caution">
    <text evidence="13">The sequence shown here is derived from an EMBL/GenBank/DDBJ whole genome shotgun (WGS) entry which is preliminary data.</text>
</comment>
<proteinExistence type="inferred from homology"/>
<keyword evidence="8 10" id="KW-0694">RNA-binding</keyword>
<feature type="compositionally biased region" description="Acidic residues" evidence="11">
    <location>
        <begin position="441"/>
        <end position="451"/>
    </location>
</feature>
<feature type="compositionally biased region" description="Polar residues" evidence="11">
    <location>
        <begin position="459"/>
        <end position="469"/>
    </location>
</feature>
<dbReference type="PANTHER" id="PTHR22808">
    <property type="entry name" value="NCL1 YEAST -RELATED NOL1/NOP2/FMU SUN DOMAIN-CONTAINING"/>
    <property type="match status" value="1"/>
</dbReference>
<dbReference type="InterPro" id="IPR057286">
    <property type="entry name" value="PUA_NSUN2"/>
</dbReference>
<feature type="binding site" evidence="10">
    <location>
        <position position="231"/>
    </location>
    <ligand>
        <name>S-adenosyl-L-methionine</name>
        <dbReference type="ChEBI" id="CHEBI:59789"/>
    </ligand>
</feature>
<evidence type="ECO:0000256" key="8">
    <source>
        <dbReference type="ARBA" id="ARBA00022884"/>
    </source>
</evidence>
<dbReference type="SUPFAM" id="SSF53335">
    <property type="entry name" value="S-adenosyl-L-methionine-dependent methyltransferases"/>
    <property type="match status" value="1"/>
</dbReference>
<feature type="region of interest" description="Disordered" evidence="11">
    <location>
        <begin position="1"/>
        <end position="29"/>
    </location>
</feature>
<feature type="compositionally biased region" description="Polar residues" evidence="11">
    <location>
        <begin position="481"/>
        <end position="491"/>
    </location>
</feature>
<evidence type="ECO:0000313" key="14">
    <source>
        <dbReference type="Proteomes" id="UP001634394"/>
    </source>
</evidence>
<evidence type="ECO:0000256" key="3">
    <source>
        <dbReference type="ARBA" id="ARBA00022555"/>
    </source>
</evidence>
<dbReference type="InterPro" id="IPR023267">
    <property type="entry name" value="RCMT"/>
</dbReference>